<dbReference type="InterPro" id="IPR002637">
    <property type="entry name" value="RdgB/HAM1"/>
</dbReference>
<proteinExistence type="inferred from homology"/>
<dbReference type="OrthoDB" id="9795331at2"/>
<organism evidence="4 5">
    <name type="scientific">Zymomonas mobilis subsp. mobilis (strain ATCC 10988 / DSM 424 / LMG 404 / NCIMB 8938 / NRRL B-806 / ZM1)</name>
    <dbReference type="NCBI Taxonomy" id="555217"/>
    <lineage>
        <taxon>Bacteria</taxon>
        <taxon>Pseudomonadati</taxon>
        <taxon>Pseudomonadota</taxon>
        <taxon>Alphaproteobacteria</taxon>
        <taxon>Sphingomonadales</taxon>
        <taxon>Zymomonadaceae</taxon>
        <taxon>Zymomonas</taxon>
    </lineage>
</organism>
<geneLocation type="plasmid" evidence="4 5">
    <name>pZMOB01</name>
</geneLocation>
<evidence type="ECO:0000256" key="3">
    <source>
        <dbReference type="ARBA" id="ARBA00023080"/>
    </source>
</evidence>
<dbReference type="CDD" id="cd00515">
    <property type="entry name" value="HAM1"/>
    <property type="match status" value="1"/>
</dbReference>
<keyword evidence="2" id="KW-0378">Hydrolase</keyword>
<gene>
    <name evidence="4" type="ordered locus">Zmob_1771</name>
</gene>
<dbReference type="Gene3D" id="3.90.950.10">
    <property type="match status" value="1"/>
</dbReference>
<dbReference type="PANTHER" id="PTHR11067">
    <property type="entry name" value="INOSINE TRIPHOSPHATE PYROPHOSPHATASE/HAM1 PROTEIN"/>
    <property type="match status" value="1"/>
</dbReference>
<dbReference type="HOGENOM" id="CLU_082080_0_0_5"/>
<comment type="similarity">
    <text evidence="1">Belongs to the HAM1 NTPase family.</text>
</comment>
<accession>A0A0H3G4K6</accession>
<dbReference type="InterPro" id="IPR029001">
    <property type="entry name" value="ITPase-like_fam"/>
</dbReference>
<dbReference type="GO" id="GO:0009117">
    <property type="term" value="P:nucleotide metabolic process"/>
    <property type="evidence" value="ECO:0007669"/>
    <property type="project" value="UniProtKB-KW"/>
</dbReference>
<evidence type="ECO:0000256" key="1">
    <source>
        <dbReference type="ARBA" id="ARBA00008023"/>
    </source>
</evidence>
<dbReference type="PANTHER" id="PTHR11067:SF9">
    <property type="entry name" value="INOSINE TRIPHOSPHATE PYROPHOSPHATASE"/>
    <property type="match status" value="1"/>
</dbReference>
<dbReference type="AlphaFoldDB" id="A0A0H3G4K6"/>
<protein>
    <submittedName>
        <fullName evidence="4">Ham1 family protein</fullName>
    </submittedName>
</protein>
<dbReference type="Proteomes" id="UP000001494">
    <property type="component" value="Plasmid pZMOB01"/>
</dbReference>
<dbReference type="GO" id="GO:0047429">
    <property type="term" value="F:nucleoside triphosphate diphosphatase activity"/>
    <property type="evidence" value="ECO:0007669"/>
    <property type="project" value="InterPro"/>
</dbReference>
<evidence type="ECO:0000256" key="2">
    <source>
        <dbReference type="ARBA" id="ARBA00022801"/>
    </source>
</evidence>
<dbReference type="GO" id="GO:0009143">
    <property type="term" value="P:nucleoside triphosphate catabolic process"/>
    <property type="evidence" value="ECO:0007669"/>
    <property type="project" value="InterPro"/>
</dbReference>
<dbReference type="SUPFAM" id="SSF52972">
    <property type="entry name" value="ITPase-like"/>
    <property type="match status" value="1"/>
</dbReference>
<name>A0A0H3G4K6_ZYMMA</name>
<keyword evidence="4" id="KW-0614">Plasmid</keyword>
<dbReference type="GO" id="GO:0005737">
    <property type="term" value="C:cytoplasm"/>
    <property type="evidence" value="ECO:0007669"/>
    <property type="project" value="TreeGrafter"/>
</dbReference>
<reference evidence="4 5" key="1">
    <citation type="journal article" date="2011" name="J. Bacteriol.">
        <title>Genome sequence of the ethanol-producing Zymomonas mobilis subsp. mobilis lectotype strain ATCC 10988.</title>
        <authorList>
            <person name="Pappas K.M."/>
            <person name="Kouvelis V.N."/>
            <person name="Saunders E."/>
            <person name="Brettin T.S."/>
            <person name="Bruce D."/>
            <person name="Detter C."/>
            <person name="Balakireva M."/>
            <person name="Han C.S."/>
            <person name="Savvakis G."/>
            <person name="Kyrpides N.C."/>
            <person name="Typas M.A."/>
        </authorList>
    </citation>
    <scope>NUCLEOTIDE SEQUENCE [LARGE SCALE GENOMIC DNA]</scope>
    <source>
        <strain evidence="5">ATCC 10988 / DSM 424 / CCUG 17860 / LMG 404 / NCIMB 8938 / NRRL B-806 / ZM1</strain>
        <plasmid evidence="4">pZMOB01</plasmid>
    </source>
</reference>
<dbReference type="EMBL" id="CP002851">
    <property type="protein sequence ID" value="AEH63575.1"/>
    <property type="molecule type" value="Genomic_DNA"/>
</dbReference>
<dbReference type="RefSeq" id="WP_014466410.1">
    <property type="nucleotide sequence ID" value="NC_017180.1"/>
</dbReference>
<evidence type="ECO:0000313" key="5">
    <source>
        <dbReference type="Proteomes" id="UP000001494"/>
    </source>
</evidence>
<evidence type="ECO:0000313" key="4">
    <source>
        <dbReference type="EMBL" id="AEH63575.1"/>
    </source>
</evidence>
<dbReference type="KEGG" id="zmm:Zmob_1771"/>
<sequence length="185" mass="21223">MRIRFLSKNKHKIAEAEKILNPLHVEVVPITVQIDELQTIDVKAIIRNKVLRAFDRIGHRLIVEQTCLYLDALNGFPGGLTQPFWDTLEAERFCELFGRGEMRGVTAKTWIGYCDGRQIYKFEGEIRGSVSSEPRGDRAFQWDCVFIPDGHQETFAQMGERKNEISMRRSALNAFAQHLREAADA</sequence>
<keyword evidence="3" id="KW-0546">Nucleotide metabolism</keyword>
<dbReference type="Pfam" id="PF01725">
    <property type="entry name" value="Ham1p_like"/>
    <property type="match status" value="1"/>
</dbReference>